<proteinExistence type="predicted"/>
<organism evidence="2 3">
    <name type="scientific">Roseibium porphyridii</name>
    <dbReference type="NCBI Taxonomy" id="2866279"/>
    <lineage>
        <taxon>Bacteria</taxon>
        <taxon>Pseudomonadati</taxon>
        <taxon>Pseudomonadota</taxon>
        <taxon>Alphaproteobacteria</taxon>
        <taxon>Hyphomicrobiales</taxon>
        <taxon>Stappiaceae</taxon>
        <taxon>Roseibium</taxon>
    </lineage>
</organism>
<evidence type="ECO:0000313" key="3">
    <source>
        <dbReference type="Proteomes" id="UP001209803"/>
    </source>
</evidence>
<keyword evidence="1" id="KW-0732">Signal</keyword>
<keyword evidence="3" id="KW-1185">Reference proteome</keyword>
<feature type="signal peptide" evidence="1">
    <location>
        <begin position="1"/>
        <end position="27"/>
    </location>
</feature>
<dbReference type="Proteomes" id="UP001209803">
    <property type="component" value="Chromosome"/>
</dbReference>
<evidence type="ECO:0000256" key="1">
    <source>
        <dbReference type="SAM" id="SignalP"/>
    </source>
</evidence>
<evidence type="ECO:0000313" key="2">
    <source>
        <dbReference type="EMBL" id="WFE87265.1"/>
    </source>
</evidence>
<dbReference type="RefSeq" id="WP_265682124.1">
    <property type="nucleotide sequence ID" value="NZ_CP120863.1"/>
</dbReference>
<reference evidence="2 3" key="1">
    <citation type="submission" date="2023-03" db="EMBL/GenBank/DDBJ databases">
        <title>Roseibium porphyridii sp. nov. and Roseibium rhodosorbium sp. nov. isolated from marine algae, Porphyridium cruentum and Rhodosorus marinus, respectively.</title>
        <authorList>
            <person name="Lee M.W."/>
            <person name="Choi B.J."/>
            <person name="Lee J.K."/>
            <person name="Choi D.G."/>
            <person name="Baek J.H."/>
            <person name="Bayburt H."/>
            <person name="Kim J.M."/>
            <person name="Han D.M."/>
            <person name="Kim K.H."/>
            <person name="Jeon C.O."/>
        </authorList>
    </citation>
    <scope>NUCLEOTIDE SEQUENCE [LARGE SCALE GENOMIC DNA]</scope>
    <source>
        <strain evidence="2 3">KMA01</strain>
    </source>
</reference>
<name>A0ABY8EWM8_9HYPH</name>
<gene>
    <name evidence="2" type="ORF">K1718_13860</name>
</gene>
<protein>
    <submittedName>
        <fullName evidence="2">Uncharacterized protein</fullName>
    </submittedName>
</protein>
<feature type="chain" id="PRO_5046055228" evidence="1">
    <location>
        <begin position="28"/>
        <end position="192"/>
    </location>
</feature>
<dbReference type="EMBL" id="CP120863">
    <property type="protein sequence ID" value="WFE87265.1"/>
    <property type="molecule type" value="Genomic_DNA"/>
</dbReference>
<accession>A0ABY8EWM8</accession>
<sequence length="192" mass="21071">MFKSVSGTVLSLIVAVSSLAFSTHVGAETKTIAPSAVSGMVTAPVDGDIYRYKAVLADSEEGADLYIFTDAGDGWTQNVYAKDIVWRGGIGQEPWIEATEKGALKVYSENISIGRNRWEQILTIVYRKGRFLVAGYTYTYYDTLDPDSNGICDVNLLTGKGELNDKTFRTSLKALPVGEWTMDTRPSECDEN</sequence>